<dbReference type="SMART" id="SM00147">
    <property type="entry name" value="RasGEF"/>
    <property type="match status" value="1"/>
</dbReference>
<dbReference type="Gene3D" id="1.10.840.10">
    <property type="entry name" value="Ras guanine-nucleotide exchange factors catalytic domain"/>
    <property type="match status" value="1"/>
</dbReference>
<feature type="domain" description="Ras-GEF" evidence="4">
    <location>
        <begin position="482"/>
        <end position="594"/>
    </location>
</feature>
<dbReference type="InterPro" id="IPR023578">
    <property type="entry name" value="Ras_GEF_dom_sf"/>
</dbReference>
<dbReference type="Pfam" id="PF00617">
    <property type="entry name" value="RasGEF"/>
    <property type="match status" value="1"/>
</dbReference>
<dbReference type="GO" id="GO:0007265">
    <property type="term" value="P:Ras protein signal transduction"/>
    <property type="evidence" value="ECO:0007669"/>
    <property type="project" value="TreeGrafter"/>
</dbReference>
<evidence type="ECO:0000259" key="5">
    <source>
        <dbReference type="PROSITE" id="PS50212"/>
    </source>
</evidence>
<dbReference type="PANTHER" id="PTHR23113">
    <property type="entry name" value="GUANINE NUCLEOTIDE EXCHANGE FACTOR"/>
    <property type="match status" value="1"/>
</dbReference>
<dbReference type="SMART" id="SM00229">
    <property type="entry name" value="RasGEFN"/>
    <property type="match status" value="1"/>
</dbReference>
<dbReference type="InterPro" id="IPR008937">
    <property type="entry name" value="Ras-like_GEF"/>
</dbReference>
<organism evidence="6 7">
    <name type="scientific">Acanthamoeba castellanii (strain ATCC 30010 / Neff)</name>
    <dbReference type="NCBI Taxonomy" id="1257118"/>
    <lineage>
        <taxon>Eukaryota</taxon>
        <taxon>Amoebozoa</taxon>
        <taxon>Discosea</taxon>
        <taxon>Longamoebia</taxon>
        <taxon>Centramoebida</taxon>
        <taxon>Acanthamoebidae</taxon>
        <taxon>Acanthamoeba</taxon>
    </lineage>
</organism>
<feature type="compositionally biased region" description="Low complexity" evidence="3">
    <location>
        <begin position="173"/>
        <end position="188"/>
    </location>
</feature>
<evidence type="ECO:0000256" key="1">
    <source>
        <dbReference type="ARBA" id="ARBA00022658"/>
    </source>
</evidence>
<evidence type="ECO:0000256" key="2">
    <source>
        <dbReference type="PROSITE-ProRule" id="PRU00168"/>
    </source>
</evidence>
<keyword evidence="7" id="KW-1185">Reference proteome</keyword>
<feature type="compositionally biased region" description="Low complexity" evidence="3">
    <location>
        <begin position="246"/>
        <end position="281"/>
    </location>
</feature>
<dbReference type="SUPFAM" id="SSF48366">
    <property type="entry name" value="Ras GEF"/>
    <property type="match status" value="1"/>
</dbReference>
<gene>
    <name evidence="6" type="ORF">ACA1_026720</name>
</gene>
<dbReference type="PROSITE" id="PS50212">
    <property type="entry name" value="RASGEF_NTER"/>
    <property type="match status" value="1"/>
</dbReference>
<evidence type="ECO:0000259" key="4">
    <source>
        <dbReference type="PROSITE" id="PS50009"/>
    </source>
</evidence>
<dbReference type="InterPro" id="IPR000651">
    <property type="entry name" value="Ras-like_Gua-exchang_fac_N"/>
</dbReference>
<protein>
    <submittedName>
        <fullName evidence="6">RasGEF domain containing protein</fullName>
    </submittedName>
</protein>
<dbReference type="Proteomes" id="UP000011083">
    <property type="component" value="Unassembled WGS sequence"/>
</dbReference>
<evidence type="ECO:0000256" key="3">
    <source>
        <dbReference type="SAM" id="MobiDB-lite"/>
    </source>
</evidence>
<feature type="compositionally biased region" description="Acidic residues" evidence="3">
    <location>
        <begin position="286"/>
        <end position="300"/>
    </location>
</feature>
<dbReference type="Pfam" id="PF00618">
    <property type="entry name" value="RasGEF_N"/>
    <property type="match status" value="1"/>
</dbReference>
<dbReference type="KEGG" id="acan:ACA1_026720"/>
<feature type="compositionally biased region" description="Low complexity" evidence="3">
    <location>
        <begin position="1"/>
        <end position="29"/>
    </location>
</feature>
<dbReference type="GO" id="GO:0005085">
    <property type="term" value="F:guanyl-nucleotide exchange factor activity"/>
    <property type="evidence" value="ECO:0007669"/>
    <property type="project" value="UniProtKB-KW"/>
</dbReference>
<dbReference type="GO" id="GO:0005886">
    <property type="term" value="C:plasma membrane"/>
    <property type="evidence" value="ECO:0007669"/>
    <property type="project" value="TreeGrafter"/>
</dbReference>
<dbReference type="OMA" id="WEDETDY"/>
<feature type="compositionally biased region" description="Polar residues" evidence="3">
    <location>
        <begin position="156"/>
        <end position="166"/>
    </location>
</feature>
<dbReference type="OrthoDB" id="546434at2759"/>
<reference evidence="6 7" key="1">
    <citation type="journal article" date="2013" name="Genome Biol.">
        <title>Genome of Acanthamoeba castellanii highlights extensive lateral gene transfer and early evolution of tyrosine kinase signaling.</title>
        <authorList>
            <person name="Clarke M."/>
            <person name="Lohan A.J."/>
            <person name="Liu B."/>
            <person name="Lagkouvardos I."/>
            <person name="Roy S."/>
            <person name="Zafar N."/>
            <person name="Bertelli C."/>
            <person name="Schilde C."/>
            <person name="Kianianmomeni A."/>
            <person name="Burglin T.R."/>
            <person name="Frech C."/>
            <person name="Turcotte B."/>
            <person name="Kopec K.O."/>
            <person name="Synnott J.M."/>
            <person name="Choo C."/>
            <person name="Paponov I."/>
            <person name="Finkler A."/>
            <person name="Soon Heng Tan C."/>
            <person name="Hutchins A.P."/>
            <person name="Weinmeier T."/>
            <person name="Rattei T."/>
            <person name="Chu J.S."/>
            <person name="Gimenez G."/>
            <person name="Irimia M."/>
            <person name="Rigden D.J."/>
            <person name="Fitzpatrick D.A."/>
            <person name="Lorenzo-Morales J."/>
            <person name="Bateman A."/>
            <person name="Chiu C.H."/>
            <person name="Tang P."/>
            <person name="Hegemann P."/>
            <person name="Fromm H."/>
            <person name="Raoult D."/>
            <person name="Greub G."/>
            <person name="Miranda-Saavedra D."/>
            <person name="Chen N."/>
            <person name="Nash P."/>
            <person name="Ginger M.L."/>
            <person name="Horn M."/>
            <person name="Schaap P."/>
            <person name="Caler L."/>
            <person name="Loftus B."/>
        </authorList>
    </citation>
    <scope>NUCLEOTIDE SEQUENCE [LARGE SCALE GENOMIC DNA]</scope>
    <source>
        <strain evidence="6 7">Neff</strain>
    </source>
</reference>
<accession>L8GSE4</accession>
<dbReference type="GeneID" id="14916591"/>
<keyword evidence="1 2" id="KW-0344">Guanine-nucleotide releasing factor</keyword>
<dbReference type="RefSeq" id="XP_004337938.1">
    <property type="nucleotide sequence ID" value="XM_004337890.1"/>
</dbReference>
<feature type="domain" description="N-terminal Ras-GEF" evidence="5">
    <location>
        <begin position="314"/>
        <end position="449"/>
    </location>
</feature>
<sequence length="594" mass="63697">MSWLKKSTTTVATKKAEEAPASPTAEPPAGETPPALPPMTSAPNVNRLSMSMRLPPITGPPQLKKTSGPGSGIGGSVPVPGGGVPPPANGGVPPAAASTNGGPAQSPTSPPATRSPFFARAAAASSNGSNGSTSPKHPAFAKAAPPPPAELDESSAGPTSPTSTRSAEPEAEGSPSLGSSLSGTLSGSAKSVPSHRDRKSFHPAFAAVPPPKPGGFNKPVPPSRRNRDSIPQALQEEQVNHIIATGSPDSVGPSPLSSSSSYTSSGEMKTSTSPSSRPSSRALTPDWEDETDYPFNEEDSEKNLIFTPETVNQPRPSVKAGKLEKLIERLTYEKYPDPDYVNAFLLTYRSFTTPTEFLALLVTRYNVPAPKGADEKEVDAWVKNKQSPIQLRVFNVLKAWVQTHFYDFGSDTSLTNTLLEFINTSMMGTGNMAMEKAGEQLKRLVAKKMEGNETESEVQFSSAPPKPIVPLDTSSIELADIDPVEIARQLTLIEYALYKSIKPWECLGQAWTKKATRDEKAPNIMAMIQRFNSVSRWVTTEILKVDNIKKRAATLERFIQIAMGCEKLNNYNAMMEIISGLQCSAIFRLKHTWA</sequence>
<evidence type="ECO:0000313" key="6">
    <source>
        <dbReference type="EMBL" id="ELR15925.1"/>
    </source>
</evidence>
<evidence type="ECO:0000313" key="7">
    <source>
        <dbReference type="Proteomes" id="UP000011083"/>
    </source>
</evidence>
<dbReference type="VEuPathDB" id="AmoebaDB:ACA1_026720"/>
<dbReference type="STRING" id="1257118.L8GSE4"/>
<feature type="region of interest" description="Disordered" evidence="3">
    <location>
        <begin position="1"/>
        <end position="317"/>
    </location>
</feature>
<feature type="compositionally biased region" description="Low complexity" evidence="3">
    <location>
        <begin position="89"/>
        <end position="98"/>
    </location>
</feature>
<dbReference type="PANTHER" id="PTHR23113:SF368">
    <property type="entry name" value="CELL DIVISION CONTROL PROTEIN 25"/>
    <property type="match status" value="1"/>
</dbReference>
<dbReference type="PROSITE" id="PS50009">
    <property type="entry name" value="RASGEF_CAT"/>
    <property type="match status" value="1"/>
</dbReference>
<dbReference type="EMBL" id="KB008019">
    <property type="protein sequence ID" value="ELR15925.1"/>
    <property type="molecule type" value="Genomic_DNA"/>
</dbReference>
<feature type="compositionally biased region" description="Low complexity" evidence="3">
    <location>
        <begin position="111"/>
        <end position="143"/>
    </location>
</feature>
<dbReference type="CDD" id="cd06224">
    <property type="entry name" value="REM"/>
    <property type="match status" value="1"/>
</dbReference>
<dbReference type="AlphaFoldDB" id="L8GSE4"/>
<proteinExistence type="predicted"/>
<name>L8GSE4_ACACF</name>
<dbReference type="Gene3D" id="1.20.870.10">
    <property type="entry name" value="Son of sevenless (SoS) protein Chain: S domain 1"/>
    <property type="match status" value="1"/>
</dbReference>
<feature type="non-terminal residue" evidence="6">
    <location>
        <position position="594"/>
    </location>
</feature>
<dbReference type="InterPro" id="IPR036964">
    <property type="entry name" value="RASGEF_cat_dom_sf"/>
</dbReference>
<dbReference type="InterPro" id="IPR001895">
    <property type="entry name" value="RASGEF_cat_dom"/>
</dbReference>